<accession>A0A5R9C110</accession>
<dbReference type="Pfam" id="PF13129">
    <property type="entry name" value="DUF3953"/>
    <property type="match status" value="1"/>
</dbReference>
<evidence type="ECO:0000313" key="2">
    <source>
        <dbReference type="EMBL" id="TLQ06373.1"/>
    </source>
</evidence>
<comment type="caution">
    <text evidence="2">The sequence shown here is derived from an EMBL/GenBank/DDBJ whole genome shotgun (WGS) entry which is preliminary data.</text>
</comment>
<protein>
    <submittedName>
        <fullName evidence="2">DUF3953 domain-containing protein</fullName>
    </submittedName>
</protein>
<keyword evidence="1" id="KW-1133">Transmembrane helix</keyword>
<reference evidence="2 3" key="1">
    <citation type="submission" date="2019-05" db="EMBL/GenBank/DDBJ databases">
        <title>The metagenome of a microbial culture collection derived from dairy environment covers the genomic content of the human microbiome.</title>
        <authorList>
            <person name="Roder T."/>
            <person name="Wuthrich D."/>
            <person name="Sattari Z."/>
            <person name="Von Ah U."/>
            <person name="Bar C."/>
            <person name="Ronchi F."/>
            <person name="Macpherson A.J."/>
            <person name="Ganal-Vonarburg S.C."/>
            <person name="Bruggmann R."/>
            <person name="Vergeres G."/>
        </authorList>
    </citation>
    <scope>NUCLEOTIDE SEQUENCE [LARGE SCALE GENOMIC DNA]</scope>
    <source>
        <strain evidence="2 3">FAM 24235</strain>
    </source>
</reference>
<dbReference type="OrthoDB" id="2456142at2"/>
<proteinExistence type="predicted"/>
<dbReference type="AlphaFoldDB" id="A0A5R9C110"/>
<name>A0A5R9C110_9LACT</name>
<keyword evidence="1" id="KW-0812">Transmembrane</keyword>
<dbReference type="Proteomes" id="UP000307201">
    <property type="component" value="Unassembled WGS sequence"/>
</dbReference>
<gene>
    <name evidence="2" type="ORF">FEZ48_10095</name>
</gene>
<feature type="transmembrane region" description="Helical" evidence="1">
    <location>
        <begin position="25"/>
        <end position="44"/>
    </location>
</feature>
<evidence type="ECO:0000313" key="3">
    <source>
        <dbReference type="Proteomes" id="UP000307201"/>
    </source>
</evidence>
<organism evidence="2 3">
    <name type="scientific">Marinilactibacillus psychrotolerans</name>
    <dbReference type="NCBI Taxonomy" id="191770"/>
    <lineage>
        <taxon>Bacteria</taxon>
        <taxon>Bacillati</taxon>
        <taxon>Bacillota</taxon>
        <taxon>Bacilli</taxon>
        <taxon>Lactobacillales</taxon>
        <taxon>Carnobacteriaceae</taxon>
        <taxon>Marinilactibacillus</taxon>
    </lineage>
</organism>
<dbReference type="InterPro" id="IPR025018">
    <property type="entry name" value="DUF3953"/>
</dbReference>
<dbReference type="EMBL" id="VBTE01000032">
    <property type="protein sequence ID" value="TLQ06373.1"/>
    <property type="molecule type" value="Genomic_DNA"/>
</dbReference>
<evidence type="ECO:0000256" key="1">
    <source>
        <dbReference type="SAM" id="Phobius"/>
    </source>
</evidence>
<keyword evidence="1" id="KW-0472">Membrane</keyword>
<sequence>MLFLLGLSQLFNGFGEFTKNKRLEGRLLIVSSGIVLFITVYIFLS</sequence>